<dbReference type="InterPro" id="IPR011990">
    <property type="entry name" value="TPR-like_helical_dom_sf"/>
</dbReference>
<proteinExistence type="predicted"/>
<accession>A0A3P7IG36</accession>
<dbReference type="Proteomes" id="UP000270094">
    <property type="component" value="Unassembled WGS sequence"/>
</dbReference>
<dbReference type="AlphaFoldDB" id="A0A3P7IG36"/>
<dbReference type="EMBL" id="UYYB01001277">
    <property type="protein sequence ID" value="VDM65729.1"/>
    <property type="molecule type" value="Genomic_DNA"/>
</dbReference>
<evidence type="ECO:0000313" key="2">
    <source>
        <dbReference type="Proteomes" id="UP000270094"/>
    </source>
</evidence>
<reference evidence="1 2" key="1">
    <citation type="submission" date="2018-11" db="EMBL/GenBank/DDBJ databases">
        <authorList>
            <consortium name="Pathogen Informatics"/>
        </authorList>
    </citation>
    <scope>NUCLEOTIDE SEQUENCE [LARGE SCALE GENOMIC DNA]</scope>
</reference>
<keyword evidence="2" id="KW-1185">Reference proteome</keyword>
<dbReference type="PANTHER" id="PTHR13504">
    <property type="entry name" value="FIDO DOMAIN-CONTAINING PROTEIN DDB_G0283145"/>
    <property type="match status" value="1"/>
</dbReference>
<organism evidence="1 2">
    <name type="scientific">Strongylus vulgaris</name>
    <name type="common">Blood worm</name>
    <dbReference type="NCBI Taxonomy" id="40348"/>
    <lineage>
        <taxon>Eukaryota</taxon>
        <taxon>Metazoa</taxon>
        <taxon>Ecdysozoa</taxon>
        <taxon>Nematoda</taxon>
        <taxon>Chromadorea</taxon>
        <taxon>Rhabditida</taxon>
        <taxon>Rhabditina</taxon>
        <taxon>Rhabditomorpha</taxon>
        <taxon>Strongyloidea</taxon>
        <taxon>Strongylidae</taxon>
        <taxon>Strongylus</taxon>
    </lineage>
</organism>
<dbReference type="SUPFAM" id="SSF48452">
    <property type="entry name" value="TPR-like"/>
    <property type="match status" value="1"/>
</dbReference>
<dbReference type="InterPro" id="IPR040198">
    <property type="entry name" value="Fido_containing"/>
</dbReference>
<protein>
    <submittedName>
        <fullName evidence="1">Uncharacterized protein</fullName>
    </submittedName>
</protein>
<evidence type="ECO:0000313" key="1">
    <source>
        <dbReference type="EMBL" id="VDM65729.1"/>
    </source>
</evidence>
<gene>
    <name evidence="1" type="ORF">SVUK_LOCUS727</name>
</gene>
<name>A0A3P7IG36_STRVU</name>
<dbReference type="Gene3D" id="1.25.40.10">
    <property type="entry name" value="Tetratricopeptide repeat domain"/>
    <property type="match status" value="1"/>
</dbReference>
<dbReference type="OrthoDB" id="10539149at2759"/>
<dbReference type="PANTHER" id="PTHR13504:SF34">
    <property type="entry name" value="PROTEIN ADENYLYLTRANSFERASE FICD"/>
    <property type="match status" value="1"/>
</dbReference>
<sequence length="192" mass="20812">MSVSTPSKLGGAILRSNNGTIRTVLLCLLVSSAVQLLVPIVAEHAVWILSLTSYYAKCLLRLQCETRNDSSLLSLSATHGPTHFPEIFPVETWVGSPPASLVSRSTNNQLSDHTREQEALAALAAAKDSRRHGNVRKAKAIIEHALALAPNHPDVLTEYGLFHEVLENDVLEADLCYAKALAFDPNHSEALV</sequence>